<keyword evidence="2" id="KW-1185">Reference proteome</keyword>
<dbReference type="EMBL" id="CM001376">
    <property type="protein sequence ID" value="EHM13238.1"/>
    <property type="molecule type" value="Genomic_DNA"/>
</dbReference>
<dbReference type="OrthoDB" id="9776919at2"/>
<proteinExistence type="predicted"/>
<dbReference type="Proteomes" id="UP000003806">
    <property type="component" value="Chromosome"/>
</dbReference>
<dbReference type="SUPFAM" id="SSF52402">
    <property type="entry name" value="Adenine nucleotide alpha hydrolases-like"/>
    <property type="match status" value="1"/>
</dbReference>
<dbReference type="HOGENOM" id="CLU_061181_0_2_0"/>
<reference evidence="1 2" key="1">
    <citation type="submission" date="2011-11" db="EMBL/GenBank/DDBJ databases">
        <title>The Noncontiguous Finished genome of Jonquetella anthropi DSM 22815.</title>
        <authorList>
            <consortium name="US DOE Joint Genome Institute (JGI-PGF)"/>
            <person name="Lucas S."/>
            <person name="Copeland A."/>
            <person name="Lapidus A."/>
            <person name="Glavina del Rio T."/>
            <person name="Dalin E."/>
            <person name="Tice H."/>
            <person name="Bruce D."/>
            <person name="Goodwin L."/>
            <person name="Pitluck S."/>
            <person name="Peters L."/>
            <person name="Mikhailova N."/>
            <person name="Held B."/>
            <person name="Kyrpides N."/>
            <person name="Mavromatis K."/>
            <person name="Ivanova N."/>
            <person name="Markowitz V."/>
            <person name="Cheng J.-F."/>
            <person name="Hugenholtz P."/>
            <person name="Woyke T."/>
            <person name="Wu D."/>
            <person name="Gronow S."/>
            <person name="Wellnitz S."/>
            <person name="Brambilla E."/>
            <person name="Klenk H.-P."/>
            <person name="Eisen J.A."/>
        </authorList>
    </citation>
    <scope>NUCLEOTIDE SEQUENCE [LARGE SCALE GENOMIC DNA]</scope>
    <source>
        <strain evidence="1 2">DSM 22815</strain>
    </source>
</reference>
<dbReference type="InterPro" id="IPR052188">
    <property type="entry name" value="Ni-pincer_cofactor_biosynth"/>
</dbReference>
<accession>H0UKM9</accession>
<dbReference type="RefSeq" id="WP_008522922.1">
    <property type="nucleotide sequence ID" value="NZ_CM001376.1"/>
</dbReference>
<evidence type="ECO:0000313" key="1">
    <source>
        <dbReference type="EMBL" id="EHM13238.1"/>
    </source>
</evidence>
<dbReference type="PANTHER" id="PTHR43169:SF4">
    <property type="entry name" value="ATPASE, PP-LOOP SUPERFAMILY-RELATED"/>
    <property type="match status" value="1"/>
</dbReference>
<dbReference type="PANTHER" id="PTHR43169">
    <property type="entry name" value="EXSB FAMILY PROTEIN"/>
    <property type="match status" value="1"/>
</dbReference>
<dbReference type="Gene3D" id="3.40.50.620">
    <property type="entry name" value="HUPs"/>
    <property type="match status" value="1"/>
</dbReference>
<sequence length="271" mass="30161">MRRGSWDLVDEFFPAGFKERFSSLKRAVVSLSGGVDSSCVLTLLAGLMPEGSLWAVNFRSFFHFPDEQERCVKMCSDFGVPLLSLPGPELTSDEVRQNVPRRCALCKSLRLERLQAEAQELGAVIVDGTNADDLKDKTRLGNEALARCTNLFSPLAEGGLTKARVRELSRRLEIPWADEPATACLATRFPRETALDPAECRRAGKAERALAAQGIRARLRAYRSTVCVELYPPIDWGHFRPDVILKTLRAAGYTRVTVDLEGYQTGRGWLD</sequence>
<dbReference type="AlphaFoldDB" id="H0UKM9"/>
<dbReference type="STRING" id="885272.JonanDRAFT_0864"/>
<organism evidence="1 2">
    <name type="scientific">Jonquetella anthropi DSM 22815</name>
    <dbReference type="NCBI Taxonomy" id="885272"/>
    <lineage>
        <taxon>Bacteria</taxon>
        <taxon>Thermotogati</taxon>
        <taxon>Synergistota</taxon>
        <taxon>Synergistia</taxon>
        <taxon>Synergistales</taxon>
        <taxon>Dethiosulfovibrionaceae</taxon>
        <taxon>Jonquetella</taxon>
    </lineage>
</organism>
<evidence type="ECO:0000313" key="2">
    <source>
        <dbReference type="Proteomes" id="UP000003806"/>
    </source>
</evidence>
<dbReference type="eggNOG" id="COG1606">
    <property type="taxonomic scope" value="Bacteria"/>
</dbReference>
<gene>
    <name evidence="1" type="ORF">JonanDRAFT_0864</name>
</gene>
<dbReference type="InterPro" id="IPR014729">
    <property type="entry name" value="Rossmann-like_a/b/a_fold"/>
</dbReference>
<name>H0UKM9_9BACT</name>
<protein>
    <submittedName>
        <fullName evidence="1">PP-loop superfamily ATP-utilizing enzyme</fullName>
    </submittedName>
</protein>